<evidence type="ECO:0000256" key="6">
    <source>
        <dbReference type="SAM" id="Phobius"/>
    </source>
</evidence>
<proteinExistence type="predicted"/>
<evidence type="ECO:0000256" key="1">
    <source>
        <dbReference type="ARBA" id="ARBA00004162"/>
    </source>
</evidence>
<feature type="transmembrane region" description="Helical" evidence="6">
    <location>
        <begin position="289"/>
        <end position="318"/>
    </location>
</feature>
<keyword evidence="5 6" id="KW-0472">Membrane</keyword>
<evidence type="ECO:0000256" key="2">
    <source>
        <dbReference type="ARBA" id="ARBA00022475"/>
    </source>
</evidence>
<feature type="transmembrane region" description="Helical" evidence="6">
    <location>
        <begin position="244"/>
        <end position="269"/>
    </location>
</feature>
<dbReference type="RefSeq" id="WP_347925130.1">
    <property type="nucleotide sequence ID" value="NZ_CP157199.1"/>
</dbReference>
<dbReference type="InterPro" id="IPR052027">
    <property type="entry name" value="PspC"/>
</dbReference>
<comment type="subcellular location">
    <subcellularLocation>
        <location evidence="1">Cell membrane</location>
        <topology evidence="1">Single-pass membrane protein</topology>
    </subcellularLocation>
</comment>
<dbReference type="AlphaFoldDB" id="A0AAU7BVG4"/>
<keyword evidence="4 6" id="KW-1133">Transmembrane helix</keyword>
<evidence type="ECO:0000259" key="8">
    <source>
        <dbReference type="Pfam" id="PF22571"/>
    </source>
</evidence>
<evidence type="ECO:0000259" key="9">
    <source>
        <dbReference type="Pfam" id="PF22744"/>
    </source>
</evidence>
<dbReference type="Pfam" id="PF22571">
    <property type="entry name" value="LiaI-LiaF-TM_PspC"/>
    <property type="match status" value="1"/>
</dbReference>
<organism evidence="10">
    <name type="scientific">Pontimicrobium sp. SW4</name>
    <dbReference type="NCBI Taxonomy" id="3153519"/>
    <lineage>
        <taxon>Bacteria</taxon>
        <taxon>Pseudomonadati</taxon>
        <taxon>Bacteroidota</taxon>
        <taxon>Flavobacteriia</taxon>
        <taxon>Flavobacteriales</taxon>
        <taxon>Flavobacteriaceae</taxon>
        <taxon>Pontimicrobium</taxon>
    </lineage>
</organism>
<dbReference type="PANTHER" id="PTHR33885:SF3">
    <property type="entry name" value="PHAGE SHOCK PROTEIN C"/>
    <property type="match status" value="1"/>
</dbReference>
<evidence type="ECO:0000313" key="10">
    <source>
        <dbReference type="EMBL" id="XBG62126.1"/>
    </source>
</evidence>
<dbReference type="PANTHER" id="PTHR33885">
    <property type="entry name" value="PHAGE SHOCK PROTEIN C"/>
    <property type="match status" value="1"/>
</dbReference>
<dbReference type="EMBL" id="CP157199">
    <property type="protein sequence ID" value="XBG62126.1"/>
    <property type="molecule type" value="Genomic_DNA"/>
</dbReference>
<feature type="transmembrane region" description="Helical" evidence="6">
    <location>
        <begin position="136"/>
        <end position="162"/>
    </location>
</feature>
<keyword evidence="3 6" id="KW-0812">Transmembrane</keyword>
<dbReference type="InterPro" id="IPR007168">
    <property type="entry name" value="Phageshock_PspC_N"/>
</dbReference>
<reference evidence="10" key="1">
    <citation type="submission" date="2024-05" db="EMBL/GenBank/DDBJ databases">
        <title>Pontimicrobium maritimus sp. nov., isolated form sea water.</title>
        <authorList>
            <person name="Muhammad N."/>
            <person name="Vuong T.Q."/>
            <person name="Han H.L."/>
            <person name="Kim S.-G."/>
        </authorList>
    </citation>
    <scope>NUCLEOTIDE SEQUENCE</scope>
    <source>
        <strain evidence="10">SW4</strain>
    </source>
</reference>
<protein>
    <submittedName>
        <fullName evidence="10">PspC domain-containing protein</fullName>
    </submittedName>
</protein>
<dbReference type="Pfam" id="PF22744">
    <property type="entry name" value="Toast-rack_PspC-Cterm"/>
    <property type="match status" value="1"/>
</dbReference>
<dbReference type="InterPro" id="IPR054319">
    <property type="entry name" value="PspC-rel_ToastRack"/>
</dbReference>
<gene>
    <name evidence="10" type="ORF">ABGB03_04315</name>
</gene>
<evidence type="ECO:0000259" key="7">
    <source>
        <dbReference type="Pfam" id="PF04024"/>
    </source>
</evidence>
<name>A0AAU7BVG4_9FLAO</name>
<evidence type="ECO:0000256" key="3">
    <source>
        <dbReference type="ARBA" id="ARBA00022692"/>
    </source>
</evidence>
<sequence>MNKTVNINLAGTFFHIDEDAYQKLQRYLEAIKRSFTDSQGRNEIIADIEIRIAELFNERVENDKQVVSIKEVDEVITIMGQPEDYMVDEEIFEDEPKQSYTSSRTNSTRKLYRDTENAYIGGVSSGLSHYFGIEPLWIRLIWVLLFFGAGTGILVYILLWILMPAAETTSEKLAMSGKPVNITNIEEKVKEGFSNVKNSLDEVTDKLKSGDYNKTGDKIKTKSRSFFDALGNIIMFFFKIFAKFIGVILIIIGATTLISLIVGLLSVGVVDLFHFDGIELADTFYSSTLPIWVVSLLVLFAVGIPFFYIFILGLKILVDNLKSIGRTANFTMLALWLASIVTLAIFGAREVAEFAREGEFTDNIELNVKANDTLFVEMVNNEKYARNNYRSNDFDIVYNENDVKQIYSSDVRFSVRSTSDSVAYMKIVKDARGRTYQAARNRAEEIIYNFDYNNGKLVLDNYFLTDVDNKFRDQDVNITLYMPEGSIIYSDKSTRNFRSWRYSSDIISRNKENHYLKIKYNDVECLDCDDEESIIEIKDDKGALEIDRNKIEYKDGEVKATIDSSGITIKSTDN</sequence>
<dbReference type="InterPro" id="IPR054321">
    <property type="entry name" value="PspC-rel_TM"/>
</dbReference>
<feature type="transmembrane region" description="Helical" evidence="6">
    <location>
        <begin position="330"/>
        <end position="348"/>
    </location>
</feature>
<dbReference type="Pfam" id="PF04024">
    <property type="entry name" value="PspC"/>
    <property type="match status" value="1"/>
</dbReference>
<feature type="domain" description="PspC-related ToastRack" evidence="9">
    <location>
        <begin position="397"/>
        <end position="530"/>
    </location>
</feature>
<evidence type="ECO:0000256" key="4">
    <source>
        <dbReference type="ARBA" id="ARBA00022989"/>
    </source>
</evidence>
<evidence type="ECO:0000256" key="5">
    <source>
        <dbReference type="ARBA" id="ARBA00023136"/>
    </source>
</evidence>
<dbReference type="GO" id="GO:0005886">
    <property type="term" value="C:plasma membrane"/>
    <property type="evidence" value="ECO:0007669"/>
    <property type="project" value="UniProtKB-SubCell"/>
</dbReference>
<feature type="domain" description="Phage shock protein PspC N-terminal" evidence="7">
    <location>
        <begin position="109"/>
        <end position="165"/>
    </location>
</feature>
<accession>A0AAU7BVG4</accession>
<keyword evidence="2" id="KW-1003">Cell membrane</keyword>
<feature type="domain" description="PspC-related transmembrane region" evidence="8">
    <location>
        <begin position="212"/>
        <end position="354"/>
    </location>
</feature>